<reference evidence="5 7" key="2">
    <citation type="submission" date="2017-03" db="EMBL/GenBank/DDBJ databases">
        <title>Phylogenomics and comparative genomics of Lactobacillus salivarius, a mammalian gut commensal.</title>
        <authorList>
            <person name="Harris H.M."/>
        </authorList>
    </citation>
    <scope>NUCLEOTIDE SEQUENCE [LARGE SCALE GENOMIC DNA]</scope>
    <source>
        <strain evidence="5 7">JCM 1047</strain>
    </source>
</reference>
<evidence type="ECO:0000313" key="5">
    <source>
        <dbReference type="EMBL" id="OQQ90011.1"/>
    </source>
</evidence>
<organism evidence="4 6">
    <name type="scientific">Ligilactobacillus salivarius</name>
    <dbReference type="NCBI Taxonomy" id="1624"/>
    <lineage>
        <taxon>Bacteria</taxon>
        <taxon>Bacillati</taxon>
        <taxon>Bacillota</taxon>
        <taxon>Bacilli</taxon>
        <taxon>Lactobacillales</taxon>
        <taxon>Lactobacillaceae</taxon>
        <taxon>Ligilactobacillus</taxon>
    </lineage>
</organism>
<gene>
    <name evidence="4" type="primary">galM</name>
    <name evidence="5" type="ORF">B6U56_06810</name>
    <name evidence="4" type="ORF">LSJ_1268c</name>
</gene>
<name>A0A089QJ07_9LACO</name>
<protein>
    <submittedName>
        <fullName evidence="4">Aldose 1-epimerase</fullName>
        <ecNumber evidence="4">5.1.3.3</ecNumber>
    </submittedName>
    <submittedName>
        <fullName evidence="5">Galactose mutarotase</fullName>
    </submittedName>
</protein>
<reference evidence="4 6" key="1">
    <citation type="journal article" date="2014" name="BMC Genomics">
        <title>Unusual genome complexity in Lactobacillus salivarius JCM1046.</title>
        <authorList>
            <person name="Raftis E.J."/>
            <person name="Forde B.M."/>
            <person name="Claesson M.J."/>
            <person name="O'Toole P.W."/>
        </authorList>
    </citation>
    <scope>NUCLEOTIDE SEQUENCE [LARGE SCALE GENOMIC DNA]</scope>
    <source>
        <strain evidence="4 6">JCM1046</strain>
    </source>
</reference>
<proteinExistence type="inferred from homology"/>
<evidence type="ECO:0000256" key="3">
    <source>
        <dbReference type="ARBA" id="ARBA00023277"/>
    </source>
</evidence>
<dbReference type="InterPro" id="IPR047215">
    <property type="entry name" value="Galactose_mutarotase-like"/>
</dbReference>
<dbReference type="GO" id="GO:0004034">
    <property type="term" value="F:aldose 1-epimerase activity"/>
    <property type="evidence" value="ECO:0007669"/>
    <property type="project" value="UniProtKB-EC"/>
</dbReference>
<dbReference type="GO" id="GO:0006006">
    <property type="term" value="P:glucose metabolic process"/>
    <property type="evidence" value="ECO:0007669"/>
    <property type="project" value="TreeGrafter"/>
</dbReference>
<dbReference type="GO" id="GO:0030246">
    <property type="term" value="F:carbohydrate binding"/>
    <property type="evidence" value="ECO:0007669"/>
    <property type="project" value="InterPro"/>
</dbReference>
<dbReference type="InterPro" id="IPR011013">
    <property type="entry name" value="Gal_mutarotase_sf_dom"/>
</dbReference>
<dbReference type="EMBL" id="CP007646">
    <property type="protein sequence ID" value="AIR10931.1"/>
    <property type="molecule type" value="Genomic_DNA"/>
</dbReference>
<keyword evidence="2 4" id="KW-0413">Isomerase</keyword>
<dbReference type="KEGG" id="lsj:LSJ_1268c"/>
<dbReference type="AlphaFoldDB" id="A0A089QJ07"/>
<dbReference type="CDD" id="cd09019">
    <property type="entry name" value="galactose_mutarotase_like"/>
    <property type="match status" value="1"/>
</dbReference>
<dbReference type="EMBL" id="NBEF01000021">
    <property type="protein sequence ID" value="OQQ90011.1"/>
    <property type="molecule type" value="Genomic_DNA"/>
</dbReference>
<dbReference type="EC" id="5.1.3.3" evidence="4"/>
<keyword evidence="3" id="KW-0119">Carbohydrate metabolism</keyword>
<dbReference type="Pfam" id="PF01263">
    <property type="entry name" value="Aldose_epim"/>
    <property type="match status" value="1"/>
</dbReference>
<dbReference type="GeneID" id="89466031"/>
<comment type="similarity">
    <text evidence="1">Belongs to the aldose epimerase family.</text>
</comment>
<dbReference type="GO" id="GO:0005737">
    <property type="term" value="C:cytoplasm"/>
    <property type="evidence" value="ECO:0007669"/>
    <property type="project" value="TreeGrafter"/>
</dbReference>
<evidence type="ECO:0000313" key="6">
    <source>
        <dbReference type="Proteomes" id="UP000029488"/>
    </source>
</evidence>
<dbReference type="Gene3D" id="2.70.98.10">
    <property type="match status" value="1"/>
</dbReference>
<dbReference type="PANTHER" id="PTHR10091:SF0">
    <property type="entry name" value="GALACTOSE MUTAROTASE"/>
    <property type="match status" value="1"/>
</dbReference>
<evidence type="ECO:0000313" key="4">
    <source>
        <dbReference type="EMBL" id="AIR10931.1"/>
    </source>
</evidence>
<dbReference type="InterPro" id="IPR014718">
    <property type="entry name" value="GH-type_carb-bd"/>
</dbReference>
<sequence length="330" mass="36979">MIEEEHFGYIGNKEISKYILKNKQQTRVGILNLAGIIQEFSIVVNSKRKNLVVNFDTPNEYVENNFQICKQIGRVAGRIKGASFELDNMQYTVEANEGSNALHGGSHGLSTQILDAKITGNTLILFTRLKHEVDGYPGDIDLEISYSLDDDNCLSVGYKAKAIGSTVFDPTVHVYWRLPQGLKNSKLIIPTGQHVETDVENIPTGNFDTNEKYNLQKEKYLSNVIEELRSDEIAGLDDIYKVDASDDKVVARLANMEDNINIDIFSNRNGLIVFTADPIDVANHDKGIYNAVATEAQTVSDSLHHPDFGDIRLYDGQEKNYEIKYKVSIV</sequence>
<accession>A0A089QJ07</accession>
<dbReference type="PANTHER" id="PTHR10091">
    <property type="entry name" value="ALDOSE-1-EPIMERASE"/>
    <property type="match status" value="1"/>
</dbReference>
<dbReference type="InterPro" id="IPR008183">
    <property type="entry name" value="Aldose_1/G6P_1-epimerase"/>
</dbReference>
<evidence type="ECO:0000256" key="2">
    <source>
        <dbReference type="ARBA" id="ARBA00023235"/>
    </source>
</evidence>
<dbReference type="GO" id="GO:0033499">
    <property type="term" value="P:galactose catabolic process via UDP-galactose, Leloir pathway"/>
    <property type="evidence" value="ECO:0007669"/>
    <property type="project" value="TreeGrafter"/>
</dbReference>
<evidence type="ECO:0000313" key="7">
    <source>
        <dbReference type="Proteomes" id="UP000192575"/>
    </source>
</evidence>
<dbReference type="Proteomes" id="UP000192575">
    <property type="component" value="Unassembled WGS sequence"/>
</dbReference>
<dbReference type="SUPFAM" id="SSF74650">
    <property type="entry name" value="Galactose mutarotase-like"/>
    <property type="match status" value="1"/>
</dbReference>
<evidence type="ECO:0000256" key="1">
    <source>
        <dbReference type="ARBA" id="ARBA00006206"/>
    </source>
</evidence>
<dbReference type="Proteomes" id="UP000029488">
    <property type="component" value="Chromosome"/>
</dbReference>
<dbReference type="RefSeq" id="WP_003705159.1">
    <property type="nucleotide sequence ID" value="NZ_CP007646.1"/>
</dbReference>